<evidence type="ECO:0000256" key="6">
    <source>
        <dbReference type="ARBA" id="ARBA00022840"/>
    </source>
</evidence>
<dbReference type="Gene3D" id="3.40.50.620">
    <property type="entry name" value="HUPs"/>
    <property type="match status" value="1"/>
</dbReference>
<evidence type="ECO:0000256" key="8">
    <source>
        <dbReference type="ARBA" id="ARBA00023146"/>
    </source>
</evidence>
<dbReference type="PROSITE" id="PS00178">
    <property type="entry name" value="AA_TRNA_LIGASE_I"/>
    <property type="match status" value="1"/>
</dbReference>
<feature type="domain" description="Arginyl tRNA synthetase N-terminal" evidence="13">
    <location>
        <begin position="3"/>
        <end position="93"/>
    </location>
</feature>
<evidence type="ECO:0000256" key="11">
    <source>
        <dbReference type="RuleBase" id="RU363038"/>
    </source>
</evidence>
<dbReference type="CDD" id="cd00671">
    <property type="entry name" value="ArgRS_core"/>
    <property type="match status" value="1"/>
</dbReference>
<evidence type="ECO:0000313" key="14">
    <source>
        <dbReference type="EMBL" id="OIN96929.1"/>
    </source>
</evidence>
<evidence type="ECO:0000259" key="13">
    <source>
        <dbReference type="SMART" id="SM01016"/>
    </source>
</evidence>
<dbReference type="PANTHER" id="PTHR11956:SF5">
    <property type="entry name" value="ARGININE--TRNA LIGASE, CYTOPLASMIC"/>
    <property type="match status" value="1"/>
</dbReference>
<dbReference type="AlphaFoldDB" id="A0A1J4SBU6"/>
<dbReference type="InterPro" id="IPR014729">
    <property type="entry name" value="Rossmann-like_a/b/a_fold"/>
</dbReference>
<keyword evidence="7 10" id="KW-0648">Protein biosynthesis</keyword>
<feature type="domain" description="DALR anticodon binding" evidence="12">
    <location>
        <begin position="423"/>
        <end position="546"/>
    </location>
</feature>
<reference evidence="14 15" key="1">
    <citation type="journal article" date="2016" name="Environ. Microbiol.">
        <title>Genomic resolution of a cold subsurface aquifer community provides metabolic insights for novel microbes adapted to high CO concentrations.</title>
        <authorList>
            <person name="Probst A.J."/>
            <person name="Castelle C.J."/>
            <person name="Singh A."/>
            <person name="Brown C.T."/>
            <person name="Anantharaman K."/>
            <person name="Sharon I."/>
            <person name="Hug L.A."/>
            <person name="Burstein D."/>
            <person name="Emerson J.B."/>
            <person name="Thomas B.C."/>
            <person name="Banfield J.F."/>
        </authorList>
    </citation>
    <scope>NUCLEOTIDE SEQUENCE [LARGE SCALE GENOMIC DNA]</scope>
    <source>
        <strain evidence="14">CG1_02_38_46</strain>
    </source>
</reference>
<dbReference type="FunFam" id="1.10.730.10:FF:000008">
    <property type="entry name" value="Arginine--tRNA ligase"/>
    <property type="match status" value="1"/>
</dbReference>
<dbReference type="NCBIfam" id="TIGR00456">
    <property type="entry name" value="argS"/>
    <property type="match status" value="1"/>
</dbReference>
<dbReference type="GO" id="GO:0005737">
    <property type="term" value="C:cytoplasm"/>
    <property type="evidence" value="ECO:0007669"/>
    <property type="project" value="UniProtKB-SubCell"/>
</dbReference>
<dbReference type="GO" id="GO:0004814">
    <property type="term" value="F:arginine-tRNA ligase activity"/>
    <property type="evidence" value="ECO:0007669"/>
    <property type="project" value="UniProtKB-UniRule"/>
</dbReference>
<protein>
    <recommendedName>
        <fullName evidence="10">Arginine--tRNA ligase</fullName>
        <ecNumber evidence="10">6.1.1.19</ecNumber>
    </recommendedName>
    <alternativeName>
        <fullName evidence="10">Arginyl-tRNA synthetase</fullName>
        <shortName evidence="10">ArgRS</shortName>
    </alternativeName>
</protein>
<comment type="caution">
    <text evidence="10">Lacks conserved residue(s) required for the propagation of feature annotation.</text>
</comment>
<evidence type="ECO:0000256" key="5">
    <source>
        <dbReference type="ARBA" id="ARBA00022741"/>
    </source>
</evidence>
<evidence type="ECO:0000259" key="12">
    <source>
        <dbReference type="SMART" id="SM00836"/>
    </source>
</evidence>
<evidence type="ECO:0000256" key="1">
    <source>
        <dbReference type="ARBA" id="ARBA00004496"/>
    </source>
</evidence>
<dbReference type="Gene3D" id="1.10.730.10">
    <property type="entry name" value="Isoleucyl-tRNA Synthetase, Domain 1"/>
    <property type="match status" value="1"/>
</dbReference>
<dbReference type="SMART" id="SM01016">
    <property type="entry name" value="Arg_tRNA_synt_N"/>
    <property type="match status" value="1"/>
</dbReference>
<dbReference type="EMBL" id="MNUO01000071">
    <property type="protein sequence ID" value="OIN96929.1"/>
    <property type="molecule type" value="Genomic_DNA"/>
</dbReference>
<dbReference type="InterPro" id="IPR008909">
    <property type="entry name" value="DALR_anticod-bd"/>
</dbReference>
<organism evidence="14 15">
    <name type="scientific">Candidatus Desantisbacteria bacterium CG1_02_38_46</name>
    <dbReference type="NCBI Taxonomy" id="1817893"/>
    <lineage>
        <taxon>Bacteria</taxon>
        <taxon>Candidatus Desantisiibacteriota</taxon>
    </lineage>
</organism>
<keyword evidence="4 10" id="KW-0436">Ligase</keyword>
<dbReference type="InterPro" id="IPR036695">
    <property type="entry name" value="Arg-tRNA-synth_N_sf"/>
</dbReference>
<dbReference type="GO" id="GO:0005524">
    <property type="term" value="F:ATP binding"/>
    <property type="evidence" value="ECO:0007669"/>
    <property type="project" value="UniProtKB-UniRule"/>
</dbReference>
<dbReference type="InterPro" id="IPR001278">
    <property type="entry name" value="Arg-tRNA-ligase"/>
</dbReference>
<dbReference type="HAMAP" id="MF_00123">
    <property type="entry name" value="Arg_tRNA_synth"/>
    <property type="match status" value="1"/>
</dbReference>
<name>A0A1J4SBU6_9BACT</name>
<accession>A0A1J4SBU6</accession>
<comment type="catalytic activity">
    <reaction evidence="9 10">
        <text>tRNA(Arg) + L-arginine + ATP = L-arginyl-tRNA(Arg) + AMP + diphosphate</text>
        <dbReference type="Rhea" id="RHEA:20301"/>
        <dbReference type="Rhea" id="RHEA-COMP:9658"/>
        <dbReference type="Rhea" id="RHEA-COMP:9673"/>
        <dbReference type="ChEBI" id="CHEBI:30616"/>
        <dbReference type="ChEBI" id="CHEBI:32682"/>
        <dbReference type="ChEBI" id="CHEBI:33019"/>
        <dbReference type="ChEBI" id="CHEBI:78442"/>
        <dbReference type="ChEBI" id="CHEBI:78513"/>
        <dbReference type="ChEBI" id="CHEBI:456215"/>
        <dbReference type="EC" id="6.1.1.19"/>
    </reaction>
</comment>
<comment type="caution">
    <text evidence="14">The sequence shown here is derived from an EMBL/GenBank/DDBJ whole genome shotgun (WGS) entry which is preliminary data.</text>
</comment>
<evidence type="ECO:0000313" key="15">
    <source>
        <dbReference type="Proteomes" id="UP000182278"/>
    </source>
</evidence>
<evidence type="ECO:0000256" key="9">
    <source>
        <dbReference type="ARBA" id="ARBA00049339"/>
    </source>
</evidence>
<sequence length="546" mass="62211">MKGKLSQIIEESLKKAISVRELQLDKFPFSVIIEKPKDKVHGDLSVSIAFSLAEKCKKSPLEVASIIYKHLKPETGFIEKVEIAGGGFLNFFISKTYLCKSMIEITRKGNKFGHSNTGGGKRIQVEFASVGPTGPVHIGHSRGAVIGDVLANILEEVGYRVTREYYINDVGTQIEILGKSLMARYEEILGKKPEVLEGGYEGQYISNLAIKLKEKYGEGCLSKDVSFFSCFAVNEILVGIKKDFEDFGVRFDKWVNESELYHRGEVKNTIELLKKKGWTTLENGALWFADDVLVRSSGVPTYFASDIAYHLGKYKRKFYCIIDIWGQDHHGHVSRLGNALKVIGCDVNKLEVILYQLVSLSRRGEPVKMSTRKGEFITLREVMDEVGRDSIRFFFLMRKSSSHLNFDLELAKAQSLENPIYYVQYAHARIFSIFREAKKQFKIKNSPTINDWRELEILNEEVEIDIMKKLAFFPDEIAKIALAREPQGLTVYLQELAALFHRFYTEHRVISNNLNLTHARFVLINSVQIVLAKGLRLMGIEPRKRM</sequence>
<comment type="subunit">
    <text evidence="10">Monomer.</text>
</comment>
<dbReference type="GO" id="GO:0006420">
    <property type="term" value="P:arginyl-tRNA aminoacylation"/>
    <property type="evidence" value="ECO:0007669"/>
    <property type="project" value="UniProtKB-UniRule"/>
</dbReference>
<keyword evidence="6 10" id="KW-0067">ATP-binding</keyword>
<dbReference type="Pfam" id="PF05746">
    <property type="entry name" value="DALR_1"/>
    <property type="match status" value="1"/>
</dbReference>
<dbReference type="InterPro" id="IPR035684">
    <property type="entry name" value="ArgRS_core"/>
</dbReference>
<dbReference type="SMART" id="SM00836">
    <property type="entry name" value="DALR_1"/>
    <property type="match status" value="1"/>
</dbReference>
<proteinExistence type="inferred from homology"/>
<dbReference type="InterPro" id="IPR009080">
    <property type="entry name" value="tRNAsynth_Ia_anticodon-bd"/>
</dbReference>
<comment type="subcellular location">
    <subcellularLocation>
        <location evidence="1 10">Cytoplasm</location>
    </subcellularLocation>
</comment>
<dbReference type="STRING" id="1817893.AUJ66_04860"/>
<evidence type="ECO:0000256" key="3">
    <source>
        <dbReference type="ARBA" id="ARBA00022490"/>
    </source>
</evidence>
<dbReference type="SUPFAM" id="SSF52374">
    <property type="entry name" value="Nucleotidylyl transferase"/>
    <property type="match status" value="1"/>
</dbReference>
<dbReference type="SUPFAM" id="SSF55190">
    <property type="entry name" value="Arginyl-tRNA synthetase (ArgRS), N-terminal 'additional' domain"/>
    <property type="match status" value="1"/>
</dbReference>
<dbReference type="Proteomes" id="UP000182278">
    <property type="component" value="Unassembled WGS sequence"/>
</dbReference>
<dbReference type="InterPro" id="IPR001412">
    <property type="entry name" value="aa-tRNA-synth_I_CS"/>
</dbReference>
<comment type="similarity">
    <text evidence="2 10 11">Belongs to the class-I aminoacyl-tRNA synthetase family.</text>
</comment>
<evidence type="ECO:0000256" key="10">
    <source>
        <dbReference type="HAMAP-Rule" id="MF_00123"/>
    </source>
</evidence>
<evidence type="ECO:0000256" key="4">
    <source>
        <dbReference type="ARBA" id="ARBA00022598"/>
    </source>
</evidence>
<evidence type="ECO:0000256" key="7">
    <source>
        <dbReference type="ARBA" id="ARBA00022917"/>
    </source>
</evidence>
<dbReference type="PANTHER" id="PTHR11956">
    <property type="entry name" value="ARGINYL-TRNA SYNTHETASE"/>
    <property type="match status" value="1"/>
</dbReference>
<keyword evidence="5 10" id="KW-0547">Nucleotide-binding</keyword>
<dbReference type="EC" id="6.1.1.19" evidence="10"/>
<dbReference type="PRINTS" id="PR01038">
    <property type="entry name" value="TRNASYNTHARG"/>
</dbReference>
<dbReference type="SUPFAM" id="SSF47323">
    <property type="entry name" value="Anticodon-binding domain of a subclass of class I aminoacyl-tRNA synthetases"/>
    <property type="match status" value="1"/>
</dbReference>
<dbReference type="InterPro" id="IPR005148">
    <property type="entry name" value="Arg-tRNA-synth_N"/>
</dbReference>
<keyword evidence="8 10" id="KW-0030">Aminoacyl-tRNA synthetase</keyword>
<dbReference type="Pfam" id="PF03485">
    <property type="entry name" value="Arg_tRNA_synt_N"/>
    <property type="match status" value="1"/>
</dbReference>
<dbReference type="Pfam" id="PF00750">
    <property type="entry name" value="tRNA-synt_1d"/>
    <property type="match status" value="1"/>
</dbReference>
<gene>
    <name evidence="10" type="primary">argS</name>
    <name evidence="14" type="ORF">AUJ66_04860</name>
</gene>
<evidence type="ECO:0000256" key="2">
    <source>
        <dbReference type="ARBA" id="ARBA00005594"/>
    </source>
</evidence>
<dbReference type="Gene3D" id="3.30.1360.70">
    <property type="entry name" value="Arginyl tRNA synthetase N-terminal domain"/>
    <property type="match status" value="1"/>
</dbReference>
<keyword evidence="3 10" id="KW-0963">Cytoplasm</keyword>